<dbReference type="PANTHER" id="PTHR34139:SF1">
    <property type="entry name" value="RNASE MJ1380-RELATED"/>
    <property type="match status" value="1"/>
</dbReference>
<keyword evidence="4" id="KW-0547">Nucleotide-binding</keyword>
<comment type="caution">
    <text evidence="6">The sequence shown here is derived from an EMBL/GenBank/DDBJ whole genome shotgun (WGS) entry which is preliminary data.</text>
</comment>
<dbReference type="PANTHER" id="PTHR34139">
    <property type="entry name" value="UPF0331 PROTEIN MJ0127"/>
    <property type="match status" value="1"/>
</dbReference>
<keyword evidence="2" id="KW-1277">Toxin-antitoxin system</keyword>
<evidence type="ECO:0000256" key="1">
    <source>
        <dbReference type="ARBA" id="ARBA00022553"/>
    </source>
</evidence>
<dbReference type="RefSeq" id="WP_193934048.1">
    <property type="nucleotide sequence ID" value="NZ_CAWPMZ010000098.1"/>
</dbReference>
<evidence type="ECO:0000256" key="5">
    <source>
        <dbReference type="ARBA" id="ARBA00022801"/>
    </source>
</evidence>
<dbReference type="InterPro" id="IPR051813">
    <property type="entry name" value="HepT_RNase_toxin"/>
</dbReference>
<organism evidence="6 7">
    <name type="scientific">Gloeocapsopsis crepidinum LEGE 06123</name>
    <dbReference type="NCBI Taxonomy" id="588587"/>
    <lineage>
        <taxon>Bacteria</taxon>
        <taxon>Bacillati</taxon>
        <taxon>Cyanobacteriota</taxon>
        <taxon>Cyanophyceae</taxon>
        <taxon>Oscillatoriophycideae</taxon>
        <taxon>Chroococcales</taxon>
        <taxon>Chroococcaceae</taxon>
        <taxon>Gloeocapsopsis</taxon>
    </lineage>
</organism>
<evidence type="ECO:0000256" key="3">
    <source>
        <dbReference type="ARBA" id="ARBA00022722"/>
    </source>
</evidence>
<dbReference type="EMBL" id="JADEWN010000061">
    <property type="protein sequence ID" value="MBE9192630.1"/>
    <property type="molecule type" value="Genomic_DNA"/>
</dbReference>
<evidence type="ECO:0000313" key="7">
    <source>
        <dbReference type="Proteomes" id="UP000651156"/>
    </source>
</evidence>
<name>A0ABR9UWE6_9CHRO</name>
<proteinExistence type="predicted"/>
<dbReference type="InterPro" id="IPR008201">
    <property type="entry name" value="HepT-like"/>
</dbReference>
<dbReference type="Proteomes" id="UP000651156">
    <property type="component" value="Unassembled WGS sequence"/>
</dbReference>
<dbReference type="Pfam" id="PF01934">
    <property type="entry name" value="HepT-like"/>
    <property type="match status" value="1"/>
</dbReference>
<protein>
    <submittedName>
        <fullName evidence="6">DUF86 domain-containing protein</fullName>
    </submittedName>
</protein>
<evidence type="ECO:0000256" key="4">
    <source>
        <dbReference type="ARBA" id="ARBA00022741"/>
    </source>
</evidence>
<keyword evidence="5" id="KW-0378">Hydrolase</keyword>
<dbReference type="SUPFAM" id="SSF81593">
    <property type="entry name" value="Nucleotidyltransferase substrate binding subunit/domain"/>
    <property type="match status" value="1"/>
</dbReference>
<evidence type="ECO:0000313" key="6">
    <source>
        <dbReference type="EMBL" id="MBE9192630.1"/>
    </source>
</evidence>
<keyword evidence="1" id="KW-0597">Phosphoprotein</keyword>
<sequence length="115" mass="13559">MPSRKLRQRIQDILEMSLEIEDFTKNITFIDFQNDRKTIKAVLYNLAIIGEAAGSLLPEIELLYPEIPWIDIRGIRNIVVHEYFRVNLEIIWKTIQTDLPPLIQQLQEVIEQISK</sequence>
<keyword evidence="3" id="KW-0540">Nuclease</keyword>
<reference evidence="6 7" key="1">
    <citation type="submission" date="2020-10" db="EMBL/GenBank/DDBJ databases">
        <authorList>
            <person name="Castelo-Branco R."/>
            <person name="Eusebio N."/>
            <person name="Adriana R."/>
            <person name="Vieira A."/>
            <person name="Brugerolle De Fraissinette N."/>
            <person name="Rezende De Castro R."/>
            <person name="Schneider M.P."/>
            <person name="Vasconcelos V."/>
            <person name="Leao P.N."/>
        </authorList>
    </citation>
    <scope>NUCLEOTIDE SEQUENCE [LARGE SCALE GENOMIC DNA]</scope>
    <source>
        <strain evidence="6 7">LEGE 06123</strain>
    </source>
</reference>
<accession>A0ABR9UWE6</accession>
<gene>
    <name evidence="6" type="ORF">IQ230_20205</name>
</gene>
<evidence type="ECO:0000256" key="2">
    <source>
        <dbReference type="ARBA" id="ARBA00022649"/>
    </source>
</evidence>
<keyword evidence="7" id="KW-1185">Reference proteome</keyword>